<dbReference type="AlphaFoldDB" id="A0A410VIW8"/>
<dbReference type="InterPro" id="IPR038404">
    <property type="entry name" value="TRAP_DctP_sf"/>
</dbReference>
<evidence type="ECO:0000313" key="5">
    <source>
        <dbReference type="EMBL" id="QOZ64825.1"/>
    </source>
</evidence>
<comment type="similarity">
    <text evidence="1">Belongs to the bacterial solute-binding protein 7 family.</text>
</comment>
<dbReference type="OrthoDB" id="9803763at2"/>
<geneLocation type="plasmid" evidence="5 6">
    <name>unnamed</name>
</geneLocation>
<evidence type="ECO:0000313" key="6">
    <source>
        <dbReference type="Proteomes" id="UP000593880"/>
    </source>
</evidence>
<dbReference type="InterPro" id="IPR006311">
    <property type="entry name" value="TAT_signal"/>
</dbReference>
<dbReference type="PANTHER" id="PTHR33376:SF7">
    <property type="entry name" value="C4-DICARBOXYLATE-BINDING PROTEIN DCTB"/>
    <property type="match status" value="1"/>
</dbReference>
<evidence type="ECO:0000256" key="2">
    <source>
        <dbReference type="ARBA" id="ARBA00022448"/>
    </source>
</evidence>
<dbReference type="NCBIfam" id="TIGR00787">
    <property type="entry name" value="dctP"/>
    <property type="match status" value="1"/>
</dbReference>
<dbReference type="Proteomes" id="UP000625079">
    <property type="component" value="Unassembled WGS sequence"/>
</dbReference>
<gene>
    <name evidence="4" type="primary">yiaO</name>
    <name evidence="4" type="ORF">GCM10010987_43760</name>
    <name evidence="5" type="ORF">XH86_40080</name>
</gene>
<protein>
    <submittedName>
        <fullName evidence="4">2,3-diketo-L-gulonate-binding periplasmic protein YiaO</fullName>
    </submittedName>
    <submittedName>
        <fullName evidence="5">TRAP transporter substrate-binding protein DctP</fullName>
    </submittedName>
</protein>
<dbReference type="Proteomes" id="UP000593880">
    <property type="component" value="Plasmid unnamed"/>
</dbReference>
<dbReference type="PANTHER" id="PTHR33376">
    <property type="match status" value="1"/>
</dbReference>
<dbReference type="EMBL" id="BMHC01000010">
    <property type="protein sequence ID" value="GGI27313.1"/>
    <property type="molecule type" value="Genomic_DNA"/>
</dbReference>
<organism evidence="4 7">
    <name type="scientific">Bradyrhizobium guangdongense</name>
    <dbReference type="NCBI Taxonomy" id="1325090"/>
    <lineage>
        <taxon>Bacteria</taxon>
        <taxon>Pseudomonadati</taxon>
        <taxon>Pseudomonadota</taxon>
        <taxon>Alphaproteobacteria</taxon>
        <taxon>Hyphomicrobiales</taxon>
        <taxon>Nitrobacteraceae</taxon>
        <taxon>Bradyrhizobium</taxon>
    </lineage>
</organism>
<reference evidence="5 6" key="2">
    <citation type="submission" date="2018-06" db="EMBL/GenBank/DDBJ databases">
        <title>Comparative genomics of rhizobia nodulating Arachis hypogaea in China.</title>
        <authorList>
            <person name="Li Y."/>
        </authorList>
    </citation>
    <scope>NUCLEOTIDE SEQUENCE [LARGE SCALE GENOMIC DNA]</scope>
    <source>
        <strain evidence="5 6">CCBAU 51658</strain>
        <plasmid evidence="5 6">unnamed</plasmid>
    </source>
</reference>
<name>A0A410VIW8_9BRAD</name>
<sequence length="336" mass="36565">MNHTRRAFVKTTLLAGIGAPALGLFAPNIARGQGAVTLKFAHPDSNLHPNHKMAEAFAGRVGERTNGAVKIDIFAGGQLGSSVSIATGVATGTVDLVYHTAGFLSSIFPMMQVLDLPFLFRDARSGERVTDGEIGQMIFASLAPKNVYGLAWSTNGWRVVETTRKVVRAPDDLSGMKFRIQQSPVFVAMAKAFNAQPVSLDVSEMYLALTQNTIDGYEFPLLSVVATKLHEVTKFVSETNHTYNAMALLGSKFKLDKLDPTHLKVLREEALRFGNDTRKSIVEASAAAKKTCQDAGIQFNPVDYAPFRQKVEPVFAQFRTSMGEQLIDKLLKAAEG</sequence>
<dbReference type="CDD" id="cd13603">
    <property type="entry name" value="PBP2_TRAP_Siap_TeaA_like"/>
    <property type="match status" value="1"/>
</dbReference>
<evidence type="ECO:0000256" key="1">
    <source>
        <dbReference type="ARBA" id="ARBA00009023"/>
    </source>
</evidence>
<keyword evidence="3" id="KW-0732">Signal</keyword>
<dbReference type="GO" id="GO:0030288">
    <property type="term" value="C:outer membrane-bounded periplasmic space"/>
    <property type="evidence" value="ECO:0007669"/>
    <property type="project" value="InterPro"/>
</dbReference>
<evidence type="ECO:0000313" key="4">
    <source>
        <dbReference type="EMBL" id="GGI27313.1"/>
    </source>
</evidence>
<dbReference type="GO" id="GO:0055085">
    <property type="term" value="P:transmembrane transport"/>
    <property type="evidence" value="ECO:0007669"/>
    <property type="project" value="InterPro"/>
</dbReference>
<evidence type="ECO:0000313" key="7">
    <source>
        <dbReference type="Proteomes" id="UP000625079"/>
    </source>
</evidence>
<dbReference type="InterPro" id="IPR018389">
    <property type="entry name" value="DctP_fam"/>
</dbReference>
<keyword evidence="2" id="KW-0813">Transport</keyword>
<proteinExistence type="inferred from homology"/>
<dbReference type="NCBIfam" id="NF037995">
    <property type="entry name" value="TRAP_S1"/>
    <property type="match status" value="1"/>
</dbReference>
<dbReference type="Gene3D" id="3.40.190.170">
    <property type="entry name" value="Bacterial extracellular solute-binding protein, family 7"/>
    <property type="match status" value="1"/>
</dbReference>
<dbReference type="PROSITE" id="PS51318">
    <property type="entry name" value="TAT"/>
    <property type="match status" value="1"/>
</dbReference>
<dbReference type="Pfam" id="PF03480">
    <property type="entry name" value="DctP"/>
    <property type="match status" value="1"/>
</dbReference>
<dbReference type="PIRSF" id="PIRSF006470">
    <property type="entry name" value="DctB"/>
    <property type="match status" value="1"/>
</dbReference>
<keyword evidence="5" id="KW-0614">Plasmid</keyword>
<dbReference type="EMBL" id="CP030058">
    <property type="protein sequence ID" value="QOZ64825.1"/>
    <property type="molecule type" value="Genomic_DNA"/>
</dbReference>
<keyword evidence="6" id="KW-1185">Reference proteome</keyword>
<reference evidence="4" key="3">
    <citation type="submission" date="2022-12" db="EMBL/GenBank/DDBJ databases">
        <authorList>
            <person name="Sun Q."/>
            <person name="Zhou Y."/>
        </authorList>
    </citation>
    <scope>NUCLEOTIDE SEQUENCE</scope>
    <source>
        <strain evidence="4">CGMCC 1.15034</strain>
    </source>
</reference>
<accession>A0A410VIW8</accession>
<dbReference type="InterPro" id="IPR004682">
    <property type="entry name" value="TRAP_DctP"/>
</dbReference>
<reference evidence="4" key="1">
    <citation type="journal article" date="2014" name="Int. J. Syst. Evol. Microbiol.">
        <title>Complete genome sequence of Corynebacterium casei LMG S-19264T (=DSM 44701T), isolated from a smear-ripened cheese.</title>
        <authorList>
            <consortium name="US DOE Joint Genome Institute (JGI-PGF)"/>
            <person name="Walter F."/>
            <person name="Albersmeier A."/>
            <person name="Kalinowski J."/>
            <person name="Ruckert C."/>
        </authorList>
    </citation>
    <scope>NUCLEOTIDE SEQUENCE</scope>
    <source>
        <strain evidence="4">CGMCC 1.15034</strain>
    </source>
</reference>
<evidence type="ECO:0000256" key="3">
    <source>
        <dbReference type="ARBA" id="ARBA00022729"/>
    </source>
</evidence>